<dbReference type="InterPro" id="IPR011990">
    <property type="entry name" value="TPR-like_helical_dom_sf"/>
</dbReference>
<dbReference type="Gene3D" id="2.40.50.140">
    <property type="entry name" value="Nucleic acid-binding proteins"/>
    <property type="match status" value="6"/>
</dbReference>
<dbReference type="GO" id="GO:0032040">
    <property type="term" value="C:small-subunit processome"/>
    <property type="evidence" value="ECO:0007669"/>
    <property type="project" value="TreeGrafter"/>
</dbReference>
<keyword evidence="6" id="KW-1185">Reference proteome</keyword>
<comment type="subcellular location">
    <subcellularLocation>
        <location evidence="1">Nucleus</location>
        <location evidence="1">Nucleolus</location>
    </subcellularLocation>
</comment>
<dbReference type="SUPFAM" id="SSF50249">
    <property type="entry name" value="Nucleic acid-binding proteins"/>
    <property type="match status" value="5"/>
</dbReference>
<evidence type="ECO:0000313" key="6">
    <source>
        <dbReference type="Proteomes" id="UP000604046"/>
    </source>
</evidence>
<dbReference type="PANTHER" id="PTHR23270">
    <property type="entry name" value="PROGRAMMED CELL DEATH PROTEIN 11 PRE-RRNA PROCESSING PROTEIN RRP5"/>
    <property type="match status" value="1"/>
</dbReference>
<dbReference type="Gene3D" id="1.25.40.10">
    <property type="entry name" value="Tetratricopeptide repeat domain"/>
    <property type="match status" value="1"/>
</dbReference>
<dbReference type="SUPFAM" id="SSF48452">
    <property type="entry name" value="TPR-like"/>
    <property type="match status" value="1"/>
</dbReference>
<feature type="region of interest" description="Disordered" evidence="3">
    <location>
        <begin position="545"/>
        <end position="578"/>
    </location>
</feature>
<feature type="compositionally biased region" description="Basic and acidic residues" evidence="3">
    <location>
        <begin position="567"/>
        <end position="578"/>
    </location>
</feature>
<dbReference type="InterPro" id="IPR045209">
    <property type="entry name" value="Rrp5"/>
</dbReference>
<evidence type="ECO:0000256" key="3">
    <source>
        <dbReference type="SAM" id="MobiDB-lite"/>
    </source>
</evidence>
<dbReference type="EMBL" id="CAJNDS010000087">
    <property type="protein sequence ID" value="CAE6950429.1"/>
    <property type="molecule type" value="Genomic_DNA"/>
</dbReference>
<dbReference type="FunFam" id="2.40.50.140:FF:000103">
    <property type="entry name" value="protein RRP5 homolog"/>
    <property type="match status" value="1"/>
</dbReference>
<comment type="caution">
    <text evidence="5">The sequence shown here is derived from an EMBL/GenBank/DDBJ whole genome shotgun (WGS) entry which is preliminary data.</text>
</comment>
<feature type="compositionally biased region" description="Basic residues" evidence="3">
    <location>
        <begin position="1150"/>
        <end position="1159"/>
    </location>
</feature>
<dbReference type="InterPro" id="IPR057302">
    <property type="entry name" value="Rrp5_S1"/>
</dbReference>
<gene>
    <name evidence="5" type="primary">rrp5</name>
    <name evidence="5" type="ORF">SNAT2548_LOCUS1549</name>
</gene>
<evidence type="ECO:0000256" key="2">
    <source>
        <dbReference type="ARBA" id="ARBA00022552"/>
    </source>
</evidence>
<evidence type="ECO:0000313" key="5">
    <source>
        <dbReference type="EMBL" id="CAE6950429.1"/>
    </source>
</evidence>
<feature type="region of interest" description="Disordered" evidence="3">
    <location>
        <begin position="1074"/>
        <end position="1114"/>
    </location>
</feature>
<dbReference type="InterPro" id="IPR003107">
    <property type="entry name" value="HAT"/>
</dbReference>
<evidence type="ECO:0000256" key="1">
    <source>
        <dbReference type="ARBA" id="ARBA00004604"/>
    </source>
</evidence>
<feature type="domain" description="S1 motif" evidence="4">
    <location>
        <begin position="895"/>
        <end position="965"/>
    </location>
</feature>
<feature type="domain" description="S1 motif" evidence="4">
    <location>
        <begin position="371"/>
        <end position="440"/>
    </location>
</feature>
<dbReference type="SMART" id="SM00316">
    <property type="entry name" value="S1"/>
    <property type="match status" value="7"/>
</dbReference>
<sequence>MSVIVSEKPLEIRRRFLEAGLVPVPLQHSSWSFWFPDRYVQRSEASDGSPEVSRRSLAELYRPGMLVIAVVMALGEMKGQKLRIEASLRPALVNAGLTAEHLRKNMWLPAAVRGDEEHVIRLDFGVQNLMGVLKKKDLTSDKLPLGSIVMVGVMSVSSSGTVRCSPTSTGPISDDPMDVALLKAGSLVTARVRKVQLGPLENSGSDKGLIVTFCGALSATIHSHHASPVGQIQDDWRKNQRVVARVLAVIPGEPPTIHLTVLPHLLDWAKETLSEQAGVGEFLKGEVLDFQTKYGCRVVCKGKLGELFGFCSMARLSDAQQEVKASSVATGNRSTYRVLSYNFLDGVVMLTRRSSDLQEDVIVSVSELSPGQLVSGTITRVADHGIHVKISDYVMGHVHLRQLTDVPLAAVPKRLQVGSKVKCRVLHVHSARRQLSLTAKKSMVRSDFQLTQNSMARPHMLLIGYISSVHDYGAIVSFYGGAFGLIPAKDMESEEAPALGMAVQCRVSFVDVKRDRLGLSLNLEEGMAASELAKDGLTFREALQSTEKRKKREGQDEPSRVNSMQDSARKRERKDVKLPQIKDPDKELQAGSLLKMRIRAIHGLQVFCTAPVGLRGHVHATQLVDLADVGSGGTLPLQDIPEKGVLRTRLLRIHRRSRSTKEKRKSRKGLYHLELTCRPSLMAPKDVEEYEAAVVRRQSLTPGSQVAAAILAVRKNALLVEVADGLKGRIALLDSSTDPSVLRCPAQHFSPGQVFQARVLQASTSHKTLDLSLLPLLPLLPASPAPPAPPVLARLQKIHDLAKSGSAGIAADMELPDKCWGTVHITEVFDVWAQHPTRRLSLGSFYQVALLSNENVEQGQPGQRLEVSLRPSLITGQKEAAEEKRPLSASEIAVGQKVSGYVVSSGPRGVFVALSRSLTGRIKLKALSDVPVMKEAVSKMYPPGMLLRDMGVEEVHQERVELSLLDKQQGLSLEELSAGDIVSGRVKAVEAYGLFVRLENSNIDAFVHKSEISDSSSISVDSYPVGTKIAQAKILKIDGRKVGLTLKASTFTPQDLEEDDSDDDIEDLLASVKKRKAEATESTEKVKKQRTPRSQDRTAESEEPSEPLEPWAKTSTRKAAAFDFAEFKVDSGTSSDEVADDVEDHEVQKPSKRQKKAKKKQEDAELRQQEDRNAVGNRDPESVEDFERLLLTKGYMAFHLKTSDLEKARQVAERAVKHVGFADGKERLNIWVAYMNLECTFGTDSSADAVFRRAASHNEAKQVYLQLARIHERNKKPQLALKAYEACSQKFGYSKKVWIAFLTFLYQQLTCSGLRVSRMYATVCMLYQKQLRQGDAEGARKVFPKSLAALEKRKHPLLVSKTALLEYQTL</sequence>
<dbReference type="InterPro" id="IPR003029">
    <property type="entry name" value="S1_domain"/>
</dbReference>
<feature type="domain" description="S1 motif" evidence="4">
    <location>
        <begin position="459"/>
        <end position="522"/>
    </location>
</feature>
<dbReference type="OrthoDB" id="412781at2759"/>
<keyword evidence="2" id="KW-0698">rRNA processing</keyword>
<feature type="domain" description="S1 motif" evidence="4">
    <location>
        <begin position="703"/>
        <end position="774"/>
    </location>
</feature>
<feature type="compositionally biased region" description="Basic and acidic residues" evidence="3">
    <location>
        <begin position="1077"/>
        <end position="1086"/>
    </location>
</feature>
<dbReference type="InterPro" id="IPR012340">
    <property type="entry name" value="NA-bd_OB-fold"/>
</dbReference>
<feature type="region of interest" description="Disordered" evidence="3">
    <location>
        <begin position="1133"/>
        <end position="1181"/>
    </location>
</feature>
<name>A0A812HGQ0_9DINO</name>
<accession>A0A812HGQ0</accession>
<dbReference type="PROSITE" id="PS50126">
    <property type="entry name" value="S1"/>
    <property type="match status" value="5"/>
</dbReference>
<dbReference type="Pfam" id="PF23459">
    <property type="entry name" value="S1_RRP5"/>
    <property type="match status" value="1"/>
</dbReference>
<evidence type="ECO:0000259" key="4">
    <source>
        <dbReference type="PROSITE" id="PS50126"/>
    </source>
</evidence>
<dbReference type="Pfam" id="PF00575">
    <property type="entry name" value="S1"/>
    <property type="match status" value="2"/>
</dbReference>
<protein>
    <submittedName>
        <fullName evidence="5">Rrp5 protein</fullName>
    </submittedName>
</protein>
<dbReference type="GO" id="GO:0006364">
    <property type="term" value="P:rRNA processing"/>
    <property type="evidence" value="ECO:0007669"/>
    <property type="project" value="UniProtKB-KW"/>
</dbReference>
<proteinExistence type="predicted"/>
<feature type="compositionally biased region" description="Basic and acidic residues" evidence="3">
    <location>
        <begin position="1160"/>
        <end position="1181"/>
    </location>
</feature>
<dbReference type="Proteomes" id="UP000604046">
    <property type="component" value="Unassembled WGS sequence"/>
</dbReference>
<dbReference type="PANTHER" id="PTHR23270:SF10">
    <property type="entry name" value="PROTEIN RRP5 HOMOLOG"/>
    <property type="match status" value="1"/>
</dbReference>
<reference evidence="5" key="1">
    <citation type="submission" date="2021-02" db="EMBL/GenBank/DDBJ databases">
        <authorList>
            <person name="Dougan E. K."/>
            <person name="Rhodes N."/>
            <person name="Thang M."/>
            <person name="Chan C."/>
        </authorList>
    </citation>
    <scope>NUCLEOTIDE SEQUENCE</scope>
</reference>
<dbReference type="SMART" id="SM00386">
    <property type="entry name" value="HAT"/>
    <property type="match status" value="3"/>
</dbReference>
<dbReference type="GO" id="GO:0003723">
    <property type="term" value="F:RNA binding"/>
    <property type="evidence" value="ECO:0007669"/>
    <property type="project" value="TreeGrafter"/>
</dbReference>
<organism evidence="5 6">
    <name type="scientific">Symbiodinium natans</name>
    <dbReference type="NCBI Taxonomy" id="878477"/>
    <lineage>
        <taxon>Eukaryota</taxon>
        <taxon>Sar</taxon>
        <taxon>Alveolata</taxon>
        <taxon>Dinophyceae</taxon>
        <taxon>Suessiales</taxon>
        <taxon>Symbiodiniaceae</taxon>
        <taxon>Symbiodinium</taxon>
    </lineage>
</organism>
<feature type="domain" description="S1 motif" evidence="4">
    <location>
        <begin position="979"/>
        <end position="1047"/>
    </location>
</feature>